<keyword evidence="1" id="KW-0472">Membrane</keyword>
<dbReference type="KEGG" id="tet:TTHERM_000133469"/>
<keyword evidence="1" id="KW-1133">Transmembrane helix</keyword>
<dbReference type="Proteomes" id="UP000009168">
    <property type="component" value="Unassembled WGS sequence"/>
</dbReference>
<keyword evidence="1 2" id="KW-0812">Transmembrane</keyword>
<dbReference type="InParanoid" id="W7X837"/>
<protein>
    <submittedName>
        <fullName evidence="2">Transmembrane protein, putative</fullName>
    </submittedName>
</protein>
<evidence type="ECO:0000256" key="1">
    <source>
        <dbReference type="SAM" id="Phobius"/>
    </source>
</evidence>
<name>W7X837_TETTS</name>
<accession>W7X837</accession>
<dbReference type="AlphaFoldDB" id="W7X837"/>
<proteinExistence type="predicted"/>
<keyword evidence="3" id="KW-1185">Reference proteome</keyword>
<sequence length="377" mass="45788">MIKQYNKLYFQAKEGKNVTKKKQKELMKFDFVFTINKWIIQVSIKEHSKSNHQDKINYLSGFFISTQMLFFKQLFLFLFSLVMQIEKIVINIFSDHIYHTKSKQVSECVYKKNLIHKIRQEKNKFYFQNFSYKILYSENFDSDQFKKIWVCFLLFNQRFSLQLQIIQIFFGQKMMNEKVIFFSINKIYKNIIEWFLLNYQINLIQQIVLNIFVLRIIHSKIFTKNTVQLVNSQPIINFNKFLFRGLQIVNYQSILMVGMNQGLEQHQLTLLFKYHIIIYQKVKQSKEQLFLNLLADQNYFEDKFCGILLIYWELSQDIVQKLNEFSCLKKNINCITLYVCKWVNVQFKLKQAIFLIIKNTRSKQYLLNCKHNHQKKF</sequence>
<organism evidence="2 3">
    <name type="scientific">Tetrahymena thermophila (strain SB210)</name>
    <dbReference type="NCBI Taxonomy" id="312017"/>
    <lineage>
        <taxon>Eukaryota</taxon>
        <taxon>Sar</taxon>
        <taxon>Alveolata</taxon>
        <taxon>Ciliophora</taxon>
        <taxon>Intramacronucleata</taxon>
        <taxon>Oligohymenophorea</taxon>
        <taxon>Hymenostomatida</taxon>
        <taxon>Tetrahymenina</taxon>
        <taxon>Tetrahymenidae</taxon>
        <taxon>Tetrahymena</taxon>
    </lineage>
</organism>
<gene>
    <name evidence="2" type="ORF">TTHERM_000133469</name>
</gene>
<dbReference type="GeneID" id="24437438"/>
<dbReference type="EMBL" id="GG662639">
    <property type="protein sequence ID" value="EWS73507.1"/>
    <property type="molecule type" value="Genomic_DNA"/>
</dbReference>
<feature type="transmembrane region" description="Helical" evidence="1">
    <location>
        <begin position="58"/>
        <end position="83"/>
    </location>
</feature>
<reference evidence="3" key="1">
    <citation type="journal article" date="2006" name="PLoS Biol.">
        <title>Macronuclear genome sequence of the ciliate Tetrahymena thermophila, a model eukaryote.</title>
        <authorList>
            <person name="Eisen J.A."/>
            <person name="Coyne R.S."/>
            <person name="Wu M."/>
            <person name="Wu D."/>
            <person name="Thiagarajan M."/>
            <person name="Wortman J.R."/>
            <person name="Badger J.H."/>
            <person name="Ren Q."/>
            <person name="Amedeo P."/>
            <person name="Jones K.M."/>
            <person name="Tallon L.J."/>
            <person name="Delcher A.L."/>
            <person name="Salzberg S.L."/>
            <person name="Silva J.C."/>
            <person name="Haas B.J."/>
            <person name="Majoros W.H."/>
            <person name="Farzad M."/>
            <person name="Carlton J.M."/>
            <person name="Smith R.K. Jr."/>
            <person name="Garg J."/>
            <person name="Pearlman R.E."/>
            <person name="Karrer K.M."/>
            <person name="Sun L."/>
            <person name="Manning G."/>
            <person name="Elde N.C."/>
            <person name="Turkewitz A.P."/>
            <person name="Asai D.J."/>
            <person name="Wilkes D.E."/>
            <person name="Wang Y."/>
            <person name="Cai H."/>
            <person name="Collins K."/>
            <person name="Stewart B.A."/>
            <person name="Lee S.R."/>
            <person name="Wilamowska K."/>
            <person name="Weinberg Z."/>
            <person name="Ruzzo W.L."/>
            <person name="Wloga D."/>
            <person name="Gaertig J."/>
            <person name="Frankel J."/>
            <person name="Tsao C.-C."/>
            <person name="Gorovsky M.A."/>
            <person name="Keeling P.J."/>
            <person name="Waller R.F."/>
            <person name="Patron N.J."/>
            <person name="Cherry J.M."/>
            <person name="Stover N.A."/>
            <person name="Krieger C.J."/>
            <person name="del Toro C."/>
            <person name="Ryder H.F."/>
            <person name="Williamson S.C."/>
            <person name="Barbeau R.A."/>
            <person name="Hamilton E.P."/>
            <person name="Orias E."/>
        </authorList>
    </citation>
    <scope>NUCLEOTIDE SEQUENCE [LARGE SCALE GENOMIC DNA]</scope>
    <source>
        <strain evidence="3">SB210</strain>
    </source>
</reference>
<evidence type="ECO:0000313" key="3">
    <source>
        <dbReference type="Proteomes" id="UP000009168"/>
    </source>
</evidence>
<evidence type="ECO:0000313" key="2">
    <source>
        <dbReference type="EMBL" id="EWS73507.1"/>
    </source>
</evidence>
<dbReference type="RefSeq" id="XP_012653989.1">
    <property type="nucleotide sequence ID" value="XM_012798535.1"/>
</dbReference>